<dbReference type="GO" id="GO:0030574">
    <property type="term" value="P:collagen catabolic process"/>
    <property type="evidence" value="ECO:0000318"/>
    <property type="project" value="GO_Central"/>
</dbReference>
<dbReference type="STRING" id="29655.A0A0K9PNG7"/>
<evidence type="ECO:0000256" key="2">
    <source>
        <dbReference type="ARBA" id="ARBA00022723"/>
    </source>
</evidence>
<evidence type="ECO:0000256" key="5">
    <source>
        <dbReference type="SAM" id="SignalP"/>
    </source>
</evidence>
<keyword evidence="5" id="KW-0732">Signal</keyword>
<evidence type="ECO:0000313" key="7">
    <source>
        <dbReference type="EMBL" id="KMZ70514.1"/>
    </source>
</evidence>
<dbReference type="GO" id="GO:0004222">
    <property type="term" value="F:metalloendopeptidase activity"/>
    <property type="evidence" value="ECO:0000318"/>
    <property type="project" value="GO_Central"/>
</dbReference>
<accession>A0A0K9PNG7</accession>
<dbReference type="PANTHER" id="PTHR10201">
    <property type="entry name" value="MATRIX METALLOPROTEINASE"/>
    <property type="match status" value="1"/>
</dbReference>
<dbReference type="GO" id="GO:0030198">
    <property type="term" value="P:extracellular matrix organization"/>
    <property type="evidence" value="ECO:0000318"/>
    <property type="project" value="GO_Central"/>
</dbReference>
<evidence type="ECO:0000256" key="1">
    <source>
        <dbReference type="ARBA" id="ARBA00022670"/>
    </source>
</evidence>
<organism evidence="7 8">
    <name type="scientific">Zostera marina</name>
    <name type="common">Eelgrass</name>
    <dbReference type="NCBI Taxonomy" id="29655"/>
    <lineage>
        <taxon>Eukaryota</taxon>
        <taxon>Viridiplantae</taxon>
        <taxon>Streptophyta</taxon>
        <taxon>Embryophyta</taxon>
        <taxon>Tracheophyta</taxon>
        <taxon>Spermatophyta</taxon>
        <taxon>Magnoliopsida</taxon>
        <taxon>Liliopsida</taxon>
        <taxon>Zosteraceae</taxon>
        <taxon>Zostera</taxon>
    </lineage>
</organism>
<evidence type="ECO:0000256" key="3">
    <source>
        <dbReference type="ARBA" id="ARBA00022801"/>
    </source>
</evidence>
<gene>
    <name evidence="7" type="ORF">ZOSMA_19G01020</name>
</gene>
<dbReference type="AlphaFoldDB" id="A0A0K9PNG7"/>
<dbReference type="Proteomes" id="UP000036987">
    <property type="component" value="Unassembled WGS sequence"/>
</dbReference>
<evidence type="ECO:0000313" key="8">
    <source>
        <dbReference type="Proteomes" id="UP000036987"/>
    </source>
</evidence>
<dbReference type="InterPro" id="IPR001818">
    <property type="entry name" value="Pept_M10_metallopeptidase"/>
</dbReference>
<keyword evidence="1" id="KW-0645">Protease</keyword>
<dbReference type="Pfam" id="PF00413">
    <property type="entry name" value="Peptidase_M10"/>
    <property type="match status" value="1"/>
</dbReference>
<dbReference type="GO" id="GO:0031012">
    <property type="term" value="C:extracellular matrix"/>
    <property type="evidence" value="ECO:0007669"/>
    <property type="project" value="InterPro"/>
</dbReference>
<dbReference type="Gene3D" id="3.40.390.10">
    <property type="entry name" value="Collagenase (Catalytic Domain)"/>
    <property type="match status" value="1"/>
</dbReference>
<dbReference type="InterPro" id="IPR006026">
    <property type="entry name" value="Peptidase_Metallo"/>
</dbReference>
<keyword evidence="3" id="KW-0378">Hydrolase</keyword>
<feature type="chain" id="PRO_5005527865" description="Peptidase metallopeptidase domain-containing protein" evidence="5">
    <location>
        <begin position="21"/>
        <end position="194"/>
    </location>
</feature>
<reference evidence="8" key="1">
    <citation type="journal article" date="2016" name="Nature">
        <title>The genome of the seagrass Zostera marina reveals angiosperm adaptation to the sea.</title>
        <authorList>
            <person name="Olsen J.L."/>
            <person name="Rouze P."/>
            <person name="Verhelst B."/>
            <person name="Lin Y.-C."/>
            <person name="Bayer T."/>
            <person name="Collen J."/>
            <person name="Dattolo E."/>
            <person name="De Paoli E."/>
            <person name="Dittami S."/>
            <person name="Maumus F."/>
            <person name="Michel G."/>
            <person name="Kersting A."/>
            <person name="Lauritano C."/>
            <person name="Lohaus R."/>
            <person name="Toepel M."/>
            <person name="Tonon T."/>
            <person name="Vanneste K."/>
            <person name="Amirebrahimi M."/>
            <person name="Brakel J."/>
            <person name="Bostroem C."/>
            <person name="Chovatia M."/>
            <person name="Grimwood J."/>
            <person name="Jenkins J.W."/>
            <person name="Jueterbock A."/>
            <person name="Mraz A."/>
            <person name="Stam W.T."/>
            <person name="Tice H."/>
            <person name="Bornberg-Bauer E."/>
            <person name="Green P.J."/>
            <person name="Pearson G.A."/>
            <person name="Procaccini G."/>
            <person name="Duarte C.M."/>
            <person name="Schmutz J."/>
            <person name="Reusch T.B.H."/>
            <person name="Van de Peer Y."/>
        </authorList>
    </citation>
    <scope>NUCLEOTIDE SEQUENCE [LARGE SCALE GENOMIC DNA]</scope>
    <source>
        <strain evidence="8">cv. Finnish</strain>
    </source>
</reference>
<dbReference type="EMBL" id="LFYR01000728">
    <property type="protein sequence ID" value="KMZ70514.1"/>
    <property type="molecule type" value="Genomic_DNA"/>
</dbReference>
<keyword evidence="4" id="KW-0862">Zinc</keyword>
<proteinExistence type="predicted"/>
<sequence length="194" mass="21367">MSYLVFLGFFLLASITTLSGQRCIARNIIFPATARVRNVGRVKFYLDPTGTTIPFYIRKRIFTKAFDTWERATCINFAITSVKRGADIVLQFSRVARNIPVATATAPPTQVTLTFDSGEIWSTTPNNPPQNSLDLESVALHLIGHAIGLPHISNTLNVMNRNLVKRNTQGNPITKTSLRTADTNPAVTKYGGPC</sequence>
<name>A0A0K9PNG7_ZOSMR</name>
<feature type="signal peptide" evidence="5">
    <location>
        <begin position="1"/>
        <end position="20"/>
    </location>
</feature>
<dbReference type="SUPFAM" id="SSF55486">
    <property type="entry name" value="Metalloproteases ('zincins'), catalytic domain"/>
    <property type="match status" value="1"/>
</dbReference>
<dbReference type="GO" id="GO:0008270">
    <property type="term" value="F:zinc ion binding"/>
    <property type="evidence" value="ECO:0007669"/>
    <property type="project" value="InterPro"/>
</dbReference>
<evidence type="ECO:0000256" key="4">
    <source>
        <dbReference type="ARBA" id="ARBA00022833"/>
    </source>
</evidence>
<protein>
    <recommendedName>
        <fullName evidence="6">Peptidase metallopeptidase domain-containing protein</fullName>
    </recommendedName>
</protein>
<dbReference type="InterPro" id="IPR024079">
    <property type="entry name" value="MetalloPept_cat_dom_sf"/>
</dbReference>
<dbReference type="SMART" id="SM00235">
    <property type="entry name" value="ZnMc"/>
    <property type="match status" value="1"/>
</dbReference>
<comment type="caution">
    <text evidence="7">The sequence shown here is derived from an EMBL/GenBank/DDBJ whole genome shotgun (WGS) entry which is preliminary data.</text>
</comment>
<dbReference type="PANTHER" id="PTHR10201:SF272">
    <property type="entry name" value="METALLOENDOPROTEINASE 5-MMP"/>
    <property type="match status" value="1"/>
</dbReference>
<dbReference type="GO" id="GO:0006508">
    <property type="term" value="P:proteolysis"/>
    <property type="evidence" value="ECO:0007669"/>
    <property type="project" value="UniProtKB-KW"/>
</dbReference>
<dbReference type="OrthoDB" id="406838at2759"/>
<keyword evidence="2" id="KW-0479">Metal-binding</keyword>
<evidence type="ECO:0000259" key="6">
    <source>
        <dbReference type="SMART" id="SM00235"/>
    </source>
</evidence>
<feature type="domain" description="Peptidase metallopeptidase" evidence="6">
    <location>
        <begin position="26"/>
        <end position="185"/>
    </location>
</feature>
<keyword evidence="8" id="KW-1185">Reference proteome</keyword>